<name>A0AA92C1L0_RHIRH</name>
<dbReference type="PROSITE" id="PS50893">
    <property type="entry name" value="ABC_TRANSPORTER_2"/>
    <property type="match status" value="1"/>
</dbReference>
<comment type="subcellular location">
    <subcellularLocation>
        <location evidence="1">Cell inner membrane</location>
        <topology evidence="1">Peripheral membrane protein</topology>
    </subcellularLocation>
</comment>
<keyword evidence="4" id="KW-1003">Cell membrane</keyword>
<keyword evidence="3" id="KW-0813">Transport</keyword>
<dbReference type="PANTHER" id="PTHR43297:SF14">
    <property type="entry name" value="ATPASE AAA-TYPE CORE DOMAIN-CONTAINING PROTEIN"/>
    <property type="match status" value="1"/>
</dbReference>
<dbReference type="InterPro" id="IPR050388">
    <property type="entry name" value="ABC_Ni/Peptide_Import"/>
</dbReference>
<dbReference type="GO" id="GO:0015833">
    <property type="term" value="P:peptide transport"/>
    <property type="evidence" value="ECO:0007669"/>
    <property type="project" value="InterPro"/>
</dbReference>
<dbReference type="AlphaFoldDB" id="A0AA92C1L0"/>
<evidence type="ECO:0000256" key="7">
    <source>
        <dbReference type="ARBA" id="ARBA00022840"/>
    </source>
</evidence>
<accession>A0AA92C1L0</accession>
<dbReference type="InterPro" id="IPR003593">
    <property type="entry name" value="AAA+_ATPase"/>
</dbReference>
<dbReference type="EMBL" id="QDFR01000005">
    <property type="protein sequence ID" value="PVE52422.1"/>
    <property type="molecule type" value="Genomic_DNA"/>
</dbReference>
<evidence type="ECO:0000256" key="2">
    <source>
        <dbReference type="ARBA" id="ARBA00005417"/>
    </source>
</evidence>
<feature type="domain" description="ABC transporter" evidence="10">
    <location>
        <begin position="6"/>
        <end position="255"/>
    </location>
</feature>
<reference evidence="11 12" key="1">
    <citation type="submission" date="2018-04" db="EMBL/GenBank/DDBJ databases">
        <authorList>
            <person name="Hagen T."/>
        </authorList>
    </citation>
    <scope>NUCLEOTIDE SEQUENCE [LARGE SCALE GENOMIC DNA]</scope>
    <source>
        <strain evidence="11 12">TPD7009</strain>
    </source>
</reference>
<organism evidence="11 12">
    <name type="scientific">Rhizobium rhizogenes</name>
    <name type="common">Agrobacterium rhizogenes</name>
    <dbReference type="NCBI Taxonomy" id="359"/>
    <lineage>
        <taxon>Bacteria</taxon>
        <taxon>Pseudomonadati</taxon>
        <taxon>Pseudomonadota</taxon>
        <taxon>Alphaproteobacteria</taxon>
        <taxon>Hyphomicrobiales</taxon>
        <taxon>Rhizobiaceae</taxon>
        <taxon>Rhizobium/Agrobacterium group</taxon>
        <taxon>Rhizobium</taxon>
    </lineage>
</organism>
<keyword evidence="5" id="KW-0997">Cell inner membrane</keyword>
<evidence type="ECO:0000256" key="3">
    <source>
        <dbReference type="ARBA" id="ARBA00022448"/>
    </source>
</evidence>
<dbReference type="InterPro" id="IPR003439">
    <property type="entry name" value="ABC_transporter-like_ATP-bd"/>
</dbReference>
<dbReference type="Pfam" id="PF00005">
    <property type="entry name" value="ABC_tran"/>
    <property type="match status" value="1"/>
</dbReference>
<evidence type="ECO:0000256" key="4">
    <source>
        <dbReference type="ARBA" id="ARBA00022475"/>
    </source>
</evidence>
<evidence type="ECO:0000256" key="9">
    <source>
        <dbReference type="ARBA" id="ARBA00023136"/>
    </source>
</evidence>
<proteinExistence type="inferred from homology"/>
<evidence type="ECO:0000256" key="5">
    <source>
        <dbReference type="ARBA" id="ARBA00022519"/>
    </source>
</evidence>
<evidence type="ECO:0000259" key="10">
    <source>
        <dbReference type="PROSITE" id="PS50893"/>
    </source>
</evidence>
<dbReference type="PANTHER" id="PTHR43297">
    <property type="entry name" value="OLIGOPEPTIDE TRANSPORT ATP-BINDING PROTEIN APPD"/>
    <property type="match status" value="1"/>
</dbReference>
<keyword evidence="6" id="KW-0547">Nucleotide-binding</keyword>
<keyword evidence="8" id="KW-1278">Translocase</keyword>
<gene>
    <name evidence="11" type="ORF">DC430_16445</name>
</gene>
<protein>
    <submittedName>
        <fullName evidence="11">ABC transporter ATP-binding protein</fullName>
    </submittedName>
</protein>
<keyword evidence="7 11" id="KW-0067">ATP-binding</keyword>
<dbReference type="SUPFAM" id="SSF52540">
    <property type="entry name" value="P-loop containing nucleoside triphosphate hydrolases"/>
    <property type="match status" value="1"/>
</dbReference>
<dbReference type="SMART" id="SM00382">
    <property type="entry name" value="AAA"/>
    <property type="match status" value="1"/>
</dbReference>
<evidence type="ECO:0000256" key="8">
    <source>
        <dbReference type="ARBA" id="ARBA00022967"/>
    </source>
</evidence>
<dbReference type="PROSITE" id="PS00211">
    <property type="entry name" value="ABC_TRANSPORTER_1"/>
    <property type="match status" value="1"/>
</dbReference>
<keyword evidence="9" id="KW-0472">Membrane</keyword>
<sequence length="290" mass="31607">MTQSFVAIQGLSAISTRDAGALVLRDVSLTLEKGEVRGLVGESGAGKSTIAKALLGILPFTVKITGGFIRFEGRDLLSMPRRELADIMGRDITLIPQDPQTALNPARRIEAQLTDGLRLRLGMGKTDAHQRALQLLDEVQIRDPKRVLNAYPHELSGGMRQRILIASAFALNPKLVVADEPTTALDVTVQKEILRLIRRMQEAHGTAVIFVTHDLGVVAKICDSVTLLYAGKVIEDGKTRDLLMAPKHAYTSALIAAGPRYDRPDAGLEPVPEAVFRQLRAEIGIAERRV</sequence>
<evidence type="ECO:0000256" key="6">
    <source>
        <dbReference type="ARBA" id="ARBA00022741"/>
    </source>
</evidence>
<comment type="similarity">
    <text evidence="2">Belongs to the ABC transporter superfamily.</text>
</comment>
<evidence type="ECO:0000313" key="12">
    <source>
        <dbReference type="Proteomes" id="UP000244335"/>
    </source>
</evidence>
<dbReference type="InterPro" id="IPR017871">
    <property type="entry name" value="ABC_transporter-like_CS"/>
</dbReference>
<dbReference type="CDD" id="cd03257">
    <property type="entry name" value="ABC_NikE_OppD_transporters"/>
    <property type="match status" value="1"/>
</dbReference>
<dbReference type="GO" id="GO:0016887">
    <property type="term" value="F:ATP hydrolysis activity"/>
    <property type="evidence" value="ECO:0007669"/>
    <property type="project" value="InterPro"/>
</dbReference>
<dbReference type="Gene3D" id="3.40.50.300">
    <property type="entry name" value="P-loop containing nucleotide triphosphate hydrolases"/>
    <property type="match status" value="1"/>
</dbReference>
<dbReference type="RefSeq" id="WP_116494386.1">
    <property type="nucleotide sequence ID" value="NZ_QDFR01000005.1"/>
</dbReference>
<dbReference type="InterPro" id="IPR027417">
    <property type="entry name" value="P-loop_NTPase"/>
</dbReference>
<dbReference type="GO" id="GO:0005886">
    <property type="term" value="C:plasma membrane"/>
    <property type="evidence" value="ECO:0007669"/>
    <property type="project" value="UniProtKB-SubCell"/>
</dbReference>
<comment type="caution">
    <text evidence="11">The sequence shown here is derived from an EMBL/GenBank/DDBJ whole genome shotgun (WGS) entry which is preliminary data.</text>
</comment>
<evidence type="ECO:0000313" key="11">
    <source>
        <dbReference type="EMBL" id="PVE52422.1"/>
    </source>
</evidence>
<dbReference type="Pfam" id="PF08352">
    <property type="entry name" value="oligo_HPY"/>
    <property type="match status" value="1"/>
</dbReference>
<dbReference type="Proteomes" id="UP000244335">
    <property type="component" value="Unassembled WGS sequence"/>
</dbReference>
<dbReference type="InterPro" id="IPR013563">
    <property type="entry name" value="Oligopep_ABC_C"/>
</dbReference>
<dbReference type="GO" id="GO:0005524">
    <property type="term" value="F:ATP binding"/>
    <property type="evidence" value="ECO:0007669"/>
    <property type="project" value="UniProtKB-KW"/>
</dbReference>
<evidence type="ECO:0000256" key="1">
    <source>
        <dbReference type="ARBA" id="ARBA00004417"/>
    </source>
</evidence>